<gene>
    <name evidence="1" type="ORF">UFOVP665_8</name>
</gene>
<protein>
    <submittedName>
        <fullName evidence="1">Uncharacterized protein</fullName>
    </submittedName>
</protein>
<organism evidence="1">
    <name type="scientific">uncultured Caudovirales phage</name>
    <dbReference type="NCBI Taxonomy" id="2100421"/>
    <lineage>
        <taxon>Viruses</taxon>
        <taxon>Duplodnaviria</taxon>
        <taxon>Heunggongvirae</taxon>
        <taxon>Uroviricota</taxon>
        <taxon>Caudoviricetes</taxon>
        <taxon>Peduoviridae</taxon>
        <taxon>Maltschvirus</taxon>
        <taxon>Maltschvirus maltsch</taxon>
    </lineage>
</organism>
<dbReference type="EMBL" id="LR796640">
    <property type="protein sequence ID" value="CAB4155429.1"/>
    <property type="molecule type" value="Genomic_DNA"/>
</dbReference>
<sequence length="127" mass="15052">MKHYRVAIFASVNIEAEDEGDAEEQAIEMIKSGQIRIRDYEFEVEDREIDRPTVEEFRGVRIYERKDVFNNKPYGLLYRVQPHFEPVNVYFEDLIEAKQWIDLTFLRGAYVDNHKAIVLNPIAITRS</sequence>
<proteinExistence type="predicted"/>
<accession>A0A6J5N8K4</accession>
<name>A0A6J5N8K4_9CAUD</name>
<evidence type="ECO:0000313" key="1">
    <source>
        <dbReference type="EMBL" id="CAB4155429.1"/>
    </source>
</evidence>
<reference evidence="1" key="1">
    <citation type="submission" date="2020-04" db="EMBL/GenBank/DDBJ databases">
        <authorList>
            <person name="Chiriac C."/>
            <person name="Salcher M."/>
            <person name="Ghai R."/>
            <person name="Kavagutti S V."/>
        </authorList>
    </citation>
    <scope>NUCLEOTIDE SEQUENCE</scope>
</reference>